<name>A0A8S4S5Y8_9NEOP</name>
<reference evidence="1" key="1">
    <citation type="submission" date="2022-03" db="EMBL/GenBank/DDBJ databases">
        <authorList>
            <person name="Lindestad O."/>
        </authorList>
    </citation>
    <scope>NUCLEOTIDE SEQUENCE</scope>
</reference>
<protein>
    <submittedName>
        <fullName evidence="1">Jg23066 protein</fullName>
    </submittedName>
</protein>
<dbReference type="Proteomes" id="UP000838756">
    <property type="component" value="Unassembled WGS sequence"/>
</dbReference>
<organism evidence="1 2">
    <name type="scientific">Pararge aegeria aegeria</name>
    <dbReference type="NCBI Taxonomy" id="348720"/>
    <lineage>
        <taxon>Eukaryota</taxon>
        <taxon>Metazoa</taxon>
        <taxon>Ecdysozoa</taxon>
        <taxon>Arthropoda</taxon>
        <taxon>Hexapoda</taxon>
        <taxon>Insecta</taxon>
        <taxon>Pterygota</taxon>
        <taxon>Neoptera</taxon>
        <taxon>Endopterygota</taxon>
        <taxon>Lepidoptera</taxon>
        <taxon>Glossata</taxon>
        <taxon>Ditrysia</taxon>
        <taxon>Papilionoidea</taxon>
        <taxon>Nymphalidae</taxon>
        <taxon>Satyrinae</taxon>
        <taxon>Satyrini</taxon>
        <taxon>Parargina</taxon>
        <taxon>Pararge</taxon>
    </lineage>
</organism>
<proteinExistence type="predicted"/>
<accession>A0A8S4S5Y8</accession>
<evidence type="ECO:0000313" key="1">
    <source>
        <dbReference type="EMBL" id="CAH2244856.1"/>
    </source>
</evidence>
<keyword evidence="2" id="KW-1185">Reference proteome</keyword>
<gene>
    <name evidence="1" type="primary">jg23066</name>
    <name evidence="1" type="ORF">PAEG_LOCUS20764</name>
</gene>
<dbReference type="OrthoDB" id="3137333at2759"/>
<sequence length="124" mass="12889">MITGRDCLRLISGWSNSSGSSINSPLGPTASCGMAANPYAVPLYSGAPMQGYGCAPADLPHYGDMRGASWYPASNDPRFANRFGVRLLSAPVAARARGLTSFCCQSARANGVDSAALILQSETL</sequence>
<dbReference type="EMBL" id="CAKXAJ010025865">
    <property type="protein sequence ID" value="CAH2244856.1"/>
    <property type="molecule type" value="Genomic_DNA"/>
</dbReference>
<evidence type="ECO:0000313" key="2">
    <source>
        <dbReference type="Proteomes" id="UP000838756"/>
    </source>
</evidence>
<dbReference type="AlphaFoldDB" id="A0A8S4S5Y8"/>
<comment type="caution">
    <text evidence="1">The sequence shown here is derived from an EMBL/GenBank/DDBJ whole genome shotgun (WGS) entry which is preliminary data.</text>
</comment>